<evidence type="ECO:0000256" key="4">
    <source>
        <dbReference type="ARBA" id="ARBA00023029"/>
    </source>
</evidence>
<dbReference type="Gene3D" id="3.30.66.10">
    <property type="entry name" value="DNA topoisomerase I domain"/>
    <property type="match status" value="1"/>
</dbReference>
<keyword evidence="11" id="KW-1185">Reference proteome</keyword>
<dbReference type="PRINTS" id="PR00416">
    <property type="entry name" value="EUTPISMRASEI"/>
</dbReference>
<keyword evidence="6" id="KW-0413">Isomerase</keyword>
<evidence type="ECO:0000313" key="10">
    <source>
        <dbReference type="EMBL" id="MCF2514467.1"/>
    </source>
</evidence>
<evidence type="ECO:0000313" key="11">
    <source>
        <dbReference type="Proteomes" id="UP001139410"/>
    </source>
</evidence>
<dbReference type="Gene3D" id="1.10.132.120">
    <property type="match status" value="1"/>
</dbReference>
<evidence type="ECO:0000259" key="8">
    <source>
        <dbReference type="Pfam" id="PF01028"/>
    </source>
</evidence>
<dbReference type="InterPro" id="IPR001631">
    <property type="entry name" value="TopoI"/>
</dbReference>
<dbReference type="GO" id="GO:0003677">
    <property type="term" value="F:DNA binding"/>
    <property type="evidence" value="ECO:0007669"/>
    <property type="project" value="UniProtKB-KW"/>
</dbReference>
<evidence type="ECO:0000256" key="5">
    <source>
        <dbReference type="ARBA" id="ARBA00023125"/>
    </source>
</evidence>
<dbReference type="InterPro" id="IPR011010">
    <property type="entry name" value="DNA_brk_join_enz"/>
</dbReference>
<dbReference type="Pfam" id="PF21338">
    <property type="entry name" value="Top1B_N_bact"/>
    <property type="match status" value="1"/>
</dbReference>
<accession>A0A9X1QLS1</accession>
<evidence type="ECO:0000256" key="1">
    <source>
        <dbReference type="ARBA" id="ARBA00000213"/>
    </source>
</evidence>
<evidence type="ECO:0000256" key="6">
    <source>
        <dbReference type="ARBA" id="ARBA00023235"/>
    </source>
</evidence>
<reference evidence="10" key="1">
    <citation type="submission" date="2022-01" db="EMBL/GenBank/DDBJ databases">
        <authorList>
            <person name="Jo J.-H."/>
            <person name="Im W.-T."/>
        </authorList>
    </citation>
    <scope>NUCLEOTIDE SEQUENCE</scope>
    <source>
        <strain evidence="10">G124</strain>
    </source>
</reference>
<sequence>MTRPTMESAKRMLRHSSDDEPGYSRQKKGRSWAYFDEHGKRVTDRAAIDRLNAIALPPAYTDAWFCKDPDGHLQATGRDDRGRKQYRYHEQFRSKRDNSKYAGCREFGEALPRLRARVERDLKKRKLERTTVIAAVVRLLDREHIRVGNEEYARENKSFGATTLRARHVKRTGGKLKMRFAGKSGVIHEKTITDRSLQRVVKKCQDLPGQMLFQYVNGDGNPQAVTSADVNDYIRDATGGDFTAKHFRTWGASVLFFKQMLAKAEEKRLSLKTALEPVAEALGNTPAISRKSYVHPMLIDVLQEDPRDPLRGFTPPPARRRLSSAETAFLAFLKRKGRSRKRDTVA</sequence>
<feature type="domain" description="DNA topoisomerase I catalytic core eukaryotic-type" evidence="8">
    <location>
        <begin position="91"/>
        <end position="291"/>
    </location>
</feature>
<dbReference type="PANTHER" id="PTHR10290">
    <property type="entry name" value="DNA TOPOISOMERASE I"/>
    <property type="match status" value="1"/>
</dbReference>
<dbReference type="PANTHER" id="PTHR10290:SF3">
    <property type="entry name" value="DNA TOPOISOMERASE 1"/>
    <property type="match status" value="1"/>
</dbReference>
<dbReference type="EC" id="5.6.2.1" evidence="3"/>
<dbReference type="Pfam" id="PF01028">
    <property type="entry name" value="Topoisom_I"/>
    <property type="match status" value="1"/>
</dbReference>
<dbReference type="Gene3D" id="3.90.15.10">
    <property type="entry name" value="Topoisomerase I, Chain A, domain 3"/>
    <property type="match status" value="1"/>
</dbReference>
<protein>
    <recommendedName>
        <fullName evidence="3">DNA topoisomerase</fullName>
        <ecNumber evidence="3">5.6.2.1</ecNumber>
    </recommendedName>
</protein>
<dbReference type="InterPro" id="IPR013500">
    <property type="entry name" value="TopoI_cat_euk"/>
</dbReference>
<evidence type="ECO:0000259" key="9">
    <source>
        <dbReference type="Pfam" id="PF21338"/>
    </source>
</evidence>
<dbReference type="InterPro" id="IPR035447">
    <property type="entry name" value="DNA_topo_I_N_sf"/>
</dbReference>
<dbReference type="InterPro" id="IPR051062">
    <property type="entry name" value="Topoisomerase_IB"/>
</dbReference>
<dbReference type="InterPro" id="IPR014711">
    <property type="entry name" value="TopoI_cat_a-hlx-sub_euk"/>
</dbReference>
<comment type="similarity">
    <text evidence="2">Belongs to the type IB topoisomerase family.</text>
</comment>
<evidence type="ECO:0000256" key="7">
    <source>
        <dbReference type="SAM" id="MobiDB-lite"/>
    </source>
</evidence>
<dbReference type="PROSITE" id="PS52038">
    <property type="entry name" value="TOPO_IB_2"/>
    <property type="match status" value="1"/>
</dbReference>
<dbReference type="GO" id="GO:0003917">
    <property type="term" value="F:DNA topoisomerase type I (single strand cut, ATP-independent) activity"/>
    <property type="evidence" value="ECO:0007669"/>
    <property type="project" value="UniProtKB-EC"/>
</dbReference>
<dbReference type="AlphaFoldDB" id="A0A9X1QLS1"/>
<comment type="caution">
    <text evidence="10">The sequence shown here is derived from an EMBL/GenBank/DDBJ whole genome shotgun (WGS) entry which is preliminary data.</text>
</comment>
<dbReference type="InterPro" id="IPR049331">
    <property type="entry name" value="Top1B_N_bact"/>
</dbReference>
<gene>
    <name evidence="10" type="ORF">LVY65_05225</name>
</gene>
<dbReference type="Proteomes" id="UP001139410">
    <property type="component" value="Unassembled WGS sequence"/>
</dbReference>
<dbReference type="EMBL" id="JAKFGM010000001">
    <property type="protein sequence ID" value="MCF2514467.1"/>
    <property type="molecule type" value="Genomic_DNA"/>
</dbReference>
<evidence type="ECO:0000256" key="3">
    <source>
        <dbReference type="ARBA" id="ARBA00012891"/>
    </source>
</evidence>
<dbReference type="SUPFAM" id="SSF56349">
    <property type="entry name" value="DNA breaking-rejoining enzymes"/>
    <property type="match status" value="1"/>
</dbReference>
<comment type="catalytic activity">
    <reaction evidence="1">
        <text>ATP-independent breakage of single-stranded DNA, followed by passage and rejoining.</text>
        <dbReference type="EC" id="5.6.2.1"/>
    </reaction>
</comment>
<name>A0A9X1QLS1_9SPHN</name>
<keyword evidence="4" id="KW-0799">Topoisomerase</keyword>
<dbReference type="SUPFAM" id="SSF55869">
    <property type="entry name" value="DNA topoisomerase I domain"/>
    <property type="match status" value="1"/>
</dbReference>
<dbReference type="RefSeq" id="WP_235066929.1">
    <property type="nucleotide sequence ID" value="NZ_JAKFGM010000001.1"/>
</dbReference>
<organism evidence="10 11">
    <name type="scientific">Sphingomonas cremea</name>
    <dbReference type="NCBI Taxonomy" id="2904799"/>
    <lineage>
        <taxon>Bacteria</taxon>
        <taxon>Pseudomonadati</taxon>
        <taxon>Pseudomonadota</taxon>
        <taxon>Alphaproteobacteria</taxon>
        <taxon>Sphingomonadales</taxon>
        <taxon>Sphingomonadaceae</taxon>
        <taxon>Sphingomonas</taxon>
    </lineage>
</organism>
<proteinExistence type="inferred from homology"/>
<evidence type="ECO:0000256" key="2">
    <source>
        <dbReference type="ARBA" id="ARBA00006645"/>
    </source>
</evidence>
<feature type="region of interest" description="Disordered" evidence="7">
    <location>
        <begin position="1"/>
        <end position="29"/>
    </location>
</feature>
<feature type="domain" description="DNA topoisomerase IB N-terminal" evidence="9">
    <location>
        <begin position="32"/>
        <end position="79"/>
    </location>
</feature>
<keyword evidence="5" id="KW-0238">DNA-binding</keyword>
<dbReference type="GO" id="GO:0006265">
    <property type="term" value="P:DNA topological change"/>
    <property type="evidence" value="ECO:0007669"/>
    <property type="project" value="InterPro"/>
</dbReference>